<dbReference type="SUPFAM" id="SSF55154">
    <property type="entry name" value="CYTH-like phosphatases"/>
    <property type="match status" value="1"/>
</dbReference>
<evidence type="ECO:0000313" key="4">
    <source>
        <dbReference type="Proteomes" id="UP000237682"/>
    </source>
</evidence>
<feature type="domain" description="CYTH" evidence="2">
    <location>
        <begin position="2"/>
        <end position="149"/>
    </location>
</feature>
<dbReference type="PANTHER" id="PTHR40114">
    <property type="entry name" value="SLR0698 PROTEIN"/>
    <property type="match status" value="1"/>
</dbReference>
<dbReference type="EMBL" id="PUEJ01000005">
    <property type="protein sequence ID" value="PRH86475.1"/>
    <property type="molecule type" value="Genomic_DNA"/>
</dbReference>
<dbReference type="CDD" id="cd07891">
    <property type="entry name" value="CYTH-like_CthTTM-like_1"/>
    <property type="match status" value="1"/>
</dbReference>
<dbReference type="InterPro" id="IPR023577">
    <property type="entry name" value="CYTH_domain"/>
</dbReference>
<dbReference type="Proteomes" id="UP000237682">
    <property type="component" value="Unassembled WGS sequence"/>
</dbReference>
<evidence type="ECO:0000256" key="1">
    <source>
        <dbReference type="PIRSR" id="PIRSR016487-1"/>
    </source>
</evidence>
<keyword evidence="4" id="KW-1185">Reference proteome</keyword>
<dbReference type="InterPro" id="IPR012042">
    <property type="entry name" value="NeuTTM/CthTTM-like"/>
</dbReference>
<dbReference type="SMART" id="SM01118">
    <property type="entry name" value="CYTH"/>
    <property type="match status" value="1"/>
</dbReference>
<dbReference type="Pfam" id="PF01928">
    <property type="entry name" value="CYTH"/>
    <property type="match status" value="1"/>
</dbReference>
<dbReference type="Gene3D" id="2.40.320.10">
    <property type="entry name" value="Hypothetical Protein Pfu-838710-001"/>
    <property type="match status" value="1"/>
</dbReference>
<evidence type="ECO:0000259" key="2">
    <source>
        <dbReference type="PROSITE" id="PS51707"/>
    </source>
</evidence>
<proteinExistence type="predicted"/>
<dbReference type="OrthoDB" id="9805588at2"/>
<dbReference type="PANTHER" id="PTHR40114:SF1">
    <property type="entry name" value="SLR0698 PROTEIN"/>
    <property type="match status" value="1"/>
</dbReference>
<dbReference type="PROSITE" id="PS51707">
    <property type="entry name" value="CYTH"/>
    <property type="match status" value="1"/>
</dbReference>
<gene>
    <name evidence="3" type="ORF">C5L14_14120</name>
</gene>
<comment type="caution">
    <text evidence="3">The sequence shown here is derived from an EMBL/GenBank/DDBJ whole genome shotgun (WGS) entry which is preliminary data.</text>
</comment>
<protein>
    <submittedName>
        <fullName evidence="3">Adenylate cyclase</fullName>
    </submittedName>
</protein>
<dbReference type="RefSeq" id="WP_105862705.1">
    <property type="nucleotide sequence ID" value="NZ_PUEJ01000005.1"/>
</dbReference>
<accession>A0A2S9QAW4</accession>
<dbReference type="AlphaFoldDB" id="A0A2S9QAW4"/>
<dbReference type="PIRSF" id="PIRSF016487">
    <property type="entry name" value="CYTH_UCP016487"/>
    <property type="match status" value="1"/>
</dbReference>
<feature type="active site" description="Proton acceptor" evidence="1">
    <location>
        <position position="30"/>
    </location>
</feature>
<evidence type="ECO:0000313" key="3">
    <source>
        <dbReference type="EMBL" id="PRH86475.1"/>
    </source>
</evidence>
<reference evidence="3 4" key="1">
    <citation type="submission" date="2018-02" db="EMBL/GenBank/DDBJ databases">
        <title>Whole genome sequencing of endophytic bacterium.</title>
        <authorList>
            <person name="Eedara R."/>
            <person name="Podile A.R."/>
        </authorList>
    </citation>
    <scope>NUCLEOTIDE SEQUENCE [LARGE SCALE GENOMIC DNA]</scope>
    <source>
        <strain evidence="3 4">RP1T</strain>
    </source>
</reference>
<sequence length="165" mass="18999">MAVEIERKFLVRNDDWRRQVRGSATIRQGYFCRTPLLRARIRIYGDKGFITLKSEPGTRSRHEFEYEIPQVDAAEIIRRFSIEPLVTKTRHDVDHAGVRWSVDVFTGPNHGLVLAEVELEHEDQAVPLPEWVGEEVTGDRRYGNSNLARFPFASWGEELPPADAL</sequence>
<dbReference type="InterPro" id="IPR033469">
    <property type="entry name" value="CYTH-like_dom_sf"/>
</dbReference>
<organism evidence="3 4">
    <name type="scientific">Labrys okinawensis</name>
    <dbReference type="NCBI Taxonomy" id="346911"/>
    <lineage>
        <taxon>Bacteria</taxon>
        <taxon>Pseudomonadati</taxon>
        <taxon>Pseudomonadota</taxon>
        <taxon>Alphaproteobacteria</taxon>
        <taxon>Hyphomicrobiales</taxon>
        <taxon>Xanthobacteraceae</taxon>
        <taxon>Labrys</taxon>
    </lineage>
</organism>
<name>A0A2S9QAW4_9HYPH</name>